<keyword evidence="2" id="KW-0812">Transmembrane</keyword>
<keyword evidence="2" id="KW-1133">Transmembrane helix</keyword>
<dbReference type="Gene3D" id="1.20.1280.50">
    <property type="match status" value="1"/>
</dbReference>
<feature type="domain" description="F-box" evidence="3">
    <location>
        <begin position="93"/>
        <end position="141"/>
    </location>
</feature>
<keyword evidence="2" id="KW-0472">Membrane</keyword>
<feature type="region of interest" description="Disordered" evidence="1">
    <location>
        <begin position="232"/>
        <end position="270"/>
    </location>
</feature>
<keyword evidence="5" id="KW-1185">Reference proteome</keyword>
<name>A0A8J4PVJ3_9MYCE</name>
<dbReference type="InterPro" id="IPR036047">
    <property type="entry name" value="F-box-like_dom_sf"/>
</dbReference>
<accession>A0A8J4PVJ3</accession>
<dbReference type="AlphaFoldDB" id="A0A8J4PVJ3"/>
<organism evidence="4 5">
    <name type="scientific">Polysphondylium violaceum</name>
    <dbReference type="NCBI Taxonomy" id="133409"/>
    <lineage>
        <taxon>Eukaryota</taxon>
        <taxon>Amoebozoa</taxon>
        <taxon>Evosea</taxon>
        <taxon>Eumycetozoa</taxon>
        <taxon>Dictyostelia</taxon>
        <taxon>Dictyosteliales</taxon>
        <taxon>Dictyosteliaceae</taxon>
        <taxon>Polysphondylium</taxon>
    </lineage>
</organism>
<dbReference type="OrthoDB" id="19446at2759"/>
<feature type="transmembrane region" description="Helical" evidence="2">
    <location>
        <begin position="12"/>
        <end position="32"/>
    </location>
</feature>
<dbReference type="InterPro" id="IPR001810">
    <property type="entry name" value="F-box_dom"/>
</dbReference>
<dbReference type="SUPFAM" id="SSF81383">
    <property type="entry name" value="F-box domain"/>
    <property type="match status" value="1"/>
</dbReference>
<reference evidence="4" key="1">
    <citation type="submission" date="2020-01" db="EMBL/GenBank/DDBJ databases">
        <title>Development of genomics and gene disruption for Polysphondylium violaceum indicates a role for the polyketide synthase stlB in stalk morphogenesis.</title>
        <authorList>
            <person name="Narita B."/>
            <person name="Kawabe Y."/>
            <person name="Kin K."/>
            <person name="Saito T."/>
            <person name="Gibbs R."/>
            <person name="Kuspa A."/>
            <person name="Muzny D."/>
            <person name="Queller D."/>
            <person name="Richards S."/>
            <person name="Strassman J."/>
            <person name="Sucgang R."/>
            <person name="Worley K."/>
            <person name="Schaap P."/>
        </authorList>
    </citation>
    <scope>NUCLEOTIDE SEQUENCE</scope>
    <source>
        <strain evidence="4">QSvi11</strain>
    </source>
</reference>
<gene>
    <name evidence="4" type="ORF">CYY_004707</name>
</gene>
<evidence type="ECO:0000259" key="3">
    <source>
        <dbReference type="PROSITE" id="PS50181"/>
    </source>
</evidence>
<dbReference type="EMBL" id="AJWJ01000171">
    <property type="protein sequence ID" value="KAF2074000.1"/>
    <property type="molecule type" value="Genomic_DNA"/>
</dbReference>
<feature type="compositionally biased region" description="Low complexity" evidence="1">
    <location>
        <begin position="37"/>
        <end position="61"/>
    </location>
</feature>
<protein>
    <recommendedName>
        <fullName evidence="3">F-box domain-containing protein</fullName>
    </recommendedName>
</protein>
<dbReference type="Proteomes" id="UP000695562">
    <property type="component" value="Unassembled WGS sequence"/>
</dbReference>
<evidence type="ECO:0000256" key="1">
    <source>
        <dbReference type="SAM" id="MobiDB-lite"/>
    </source>
</evidence>
<dbReference type="SMART" id="SM00256">
    <property type="entry name" value="FBOX"/>
    <property type="match status" value="1"/>
</dbReference>
<evidence type="ECO:0000313" key="4">
    <source>
        <dbReference type="EMBL" id="KAF2074000.1"/>
    </source>
</evidence>
<sequence>MSLANFVVTFRNRIIIGAVASIFLAFGLFKALKGNKSNSNNDNDTKQSNDSSKSNNNSSTTATNQPTSIVANKPLRITSQGINKTENNNQLIDFDLIQLPHHILFQIFQLISPSQFLRCTQVSKKWKSTMLNKLDKAWIYYSKSHWNFTTIPETDSYFEFFKITFIEEKKRLGFAPEKYIITIMEQSAEFTDPSRWASERIFQNSDWWKLRFLEEMNSTLKQTRLVVNNKKNSNNNILNSNNSNNNNNNNSLITKSNSFDNEESSSSSSSSESHIILGNIYFTSSNSPIGTFRFIDKMDAQTKFRNQKWLAKAYIGEESPYTGDVVGYFNFTLFGLDCPEEVFSKYKPSIAEFLKTLTYQTRGTLTRLDSGYTVQSVLFEDCKLSAVFGKYGMNDGDALLDTDNNSAYIASLIETIQKFLDKKGVGYNSIEDGAKVNYTGQTSHNPIRYSGHLGKEALQWEIGLWIYNTVILNNKKLWGRRLEDD</sequence>
<evidence type="ECO:0000256" key="2">
    <source>
        <dbReference type="SAM" id="Phobius"/>
    </source>
</evidence>
<feature type="region of interest" description="Disordered" evidence="1">
    <location>
        <begin position="37"/>
        <end position="65"/>
    </location>
</feature>
<comment type="caution">
    <text evidence="4">The sequence shown here is derived from an EMBL/GenBank/DDBJ whole genome shotgun (WGS) entry which is preliminary data.</text>
</comment>
<proteinExistence type="predicted"/>
<evidence type="ECO:0000313" key="5">
    <source>
        <dbReference type="Proteomes" id="UP000695562"/>
    </source>
</evidence>
<dbReference type="PROSITE" id="PS50181">
    <property type="entry name" value="FBOX"/>
    <property type="match status" value="1"/>
</dbReference>
<dbReference type="Pfam" id="PF12937">
    <property type="entry name" value="F-box-like"/>
    <property type="match status" value="1"/>
</dbReference>